<dbReference type="EMBL" id="CP071090">
    <property type="protein sequence ID" value="QSQ23927.1"/>
    <property type="molecule type" value="Genomic_DNA"/>
</dbReference>
<dbReference type="Proteomes" id="UP000662747">
    <property type="component" value="Chromosome"/>
</dbReference>
<feature type="domain" description="PilZ" evidence="2">
    <location>
        <begin position="14"/>
        <end position="111"/>
    </location>
</feature>
<protein>
    <submittedName>
        <fullName evidence="3">PilZ domain-containing protein</fullName>
    </submittedName>
</protein>
<dbReference type="Gene3D" id="2.40.10.220">
    <property type="entry name" value="predicted glycosyltransferase like domains"/>
    <property type="match status" value="1"/>
</dbReference>
<evidence type="ECO:0000259" key="2">
    <source>
        <dbReference type="Pfam" id="PF07238"/>
    </source>
</evidence>
<sequence length="122" mass="13165">MAERNDSMSSKAEDRRDSPRVPMRLKVRRAGSSGDFETQDGDLSLGGCAWQGTGLEAGTKVEIRFKLPILPDEIEASGEVLHVTNGPQGPLAHVRFMELPVEAELAIARHLDDVVAQGGGTR</sequence>
<dbReference type="InterPro" id="IPR009875">
    <property type="entry name" value="PilZ_domain"/>
</dbReference>
<evidence type="ECO:0000256" key="1">
    <source>
        <dbReference type="SAM" id="MobiDB-lite"/>
    </source>
</evidence>
<evidence type="ECO:0000313" key="4">
    <source>
        <dbReference type="Proteomes" id="UP000662747"/>
    </source>
</evidence>
<feature type="compositionally biased region" description="Basic and acidic residues" evidence="1">
    <location>
        <begin position="1"/>
        <end position="19"/>
    </location>
</feature>
<accession>A0ABX7NYC5</accession>
<reference evidence="3 4" key="1">
    <citation type="submission" date="2021-02" db="EMBL/GenBank/DDBJ databases">
        <title>De Novo genome assembly of isolated myxobacteria.</title>
        <authorList>
            <person name="Stevens D.C."/>
        </authorList>
    </citation>
    <scope>NUCLEOTIDE SEQUENCE [LARGE SCALE GENOMIC DNA]</scope>
    <source>
        <strain evidence="4">SCPEA02</strain>
    </source>
</reference>
<evidence type="ECO:0000313" key="3">
    <source>
        <dbReference type="EMBL" id="QSQ23927.1"/>
    </source>
</evidence>
<keyword evidence="4" id="KW-1185">Reference proteome</keyword>
<dbReference type="RefSeq" id="WP_206725498.1">
    <property type="nucleotide sequence ID" value="NZ_CP071090.1"/>
</dbReference>
<organism evidence="3 4">
    <name type="scientific">Pyxidicoccus parkwayensis</name>
    <dbReference type="NCBI Taxonomy" id="2813578"/>
    <lineage>
        <taxon>Bacteria</taxon>
        <taxon>Pseudomonadati</taxon>
        <taxon>Myxococcota</taxon>
        <taxon>Myxococcia</taxon>
        <taxon>Myxococcales</taxon>
        <taxon>Cystobacterineae</taxon>
        <taxon>Myxococcaceae</taxon>
        <taxon>Pyxidicoccus</taxon>
    </lineage>
</organism>
<feature type="region of interest" description="Disordered" evidence="1">
    <location>
        <begin position="1"/>
        <end position="43"/>
    </location>
</feature>
<dbReference type="SUPFAM" id="SSF141371">
    <property type="entry name" value="PilZ domain-like"/>
    <property type="match status" value="1"/>
</dbReference>
<name>A0ABX7NYC5_9BACT</name>
<dbReference type="Pfam" id="PF07238">
    <property type="entry name" value="PilZ"/>
    <property type="match status" value="1"/>
</dbReference>
<gene>
    <name evidence="3" type="ORF">JY651_02780</name>
</gene>
<proteinExistence type="predicted"/>